<dbReference type="RefSeq" id="WP_215375423.1">
    <property type="nucleotide sequence ID" value="NZ_JAGTIS010000006.1"/>
</dbReference>
<accession>A0ABS5XHR0</accession>
<organism evidence="2 3">
    <name type="scientific">Metapseudomonas boanensis</name>
    <dbReference type="NCBI Taxonomy" id="2822138"/>
    <lineage>
        <taxon>Bacteria</taxon>
        <taxon>Pseudomonadati</taxon>
        <taxon>Pseudomonadota</taxon>
        <taxon>Gammaproteobacteria</taxon>
        <taxon>Pseudomonadales</taxon>
        <taxon>Pseudomonadaceae</taxon>
        <taxon>Metapseudomonas</taxon>
    </lineage>
</organism>
<evidence type="ECO:0000256" key="1">
    <source>
        <dbReference type="SAM" id="Phobius"/>
    </source>
</evidence>
<reference evidence="2 3" key="1">
    <citation type="submission" date="2021-04" db="EMBL/GenBank/DDBJ databases">
        <title>Pseudomonas boanensis sp. nov., a bacterium isolated from river water used for household purposes in Boane District, Mozambique.</title>
        <authorList>
            <person name="Nicklasson M."/>
            <person name="Martin-Rodriguez A.J."/>
            <person name="Thorell K."/>
            <person name="Neves L."/>
            <person name="Mussagy A."/>
            <person name="Rydberg H.A."/>
            <person name="Hernroth B."/>
            <person name="Svensson-Stadler L."/>
            <person name="Sjoling A."/>
        </authorList>
    </citation>
    <scope>NUCLEOTIDE SEQUENCE [LARGE SCALE GENOMIC DNA]</scope>
    <source>
        <strain evidence="2 3">DB1</strain>
    </source>
</reference>
<keyword evidence="1" id="KW-0472">Membrane</keyword>
<keyword evidence="1" id="KW-1133">Transmembrane helix</keyword>
<keyword evidence="1" id="KW-0812">Transmembrane</keyword>
<feature type="transmembrane region" description="Helical" evidence="1">
    <location>
        <begin position="134"/>
        <end position="161"/>
    </location>
</feature>
<evidence type="ECO:0000313" key="3">
    <source>
        <dbReference type="Proteomes" id="UP001519667"/>
    </source>
</evidence>
<dbReference type="EMBL" id="JAGTIS010000006">
    <property type="protein sequence ID" value="MBT8767219.1"/>
    <property type="molecule type" value="Genomic_DNA"/>
</dbReference>
<dbReference type="Proteomes" id="UP001519667">
    <property type="component" value="Unassembled WGS sequence"/>
</dbReference>
<gene>
    <name evidence="2" type="ORF">J7302_13980</name>
</gene>
<evidence type="ECO:0000313" key="2">
    <source>
        <dbReference type="EMBL" id="MBT8767219.1"/>
    </source>
</evidence>
<protein>
    <submittedName>
        <fullName evidence="2">DUF2937 family protein</fullName>
    </submittedName>
</protein>
<dbReference type="PIRSF" id="PIRSF029393">
    <property type="entry name" value="UCP029393"/>
    <property type="match status" value="1"/>
</dbReference>
<comment type="caution">
    <text evidence="2">The sequence shown here is derived from an EMBL/GenBank/DDBJ whole genome shotgun (WGS) entry which is preliminary data.</text>
</comment>
<keyword evidence="3" id="KW-1185">Reference proteome</keyword>
<proteinExistence type="predicted"/>
<sequence>MFRSYLRLILFTFGLLVGVQVPGFIDDYAKRVEAHRLEAEQGLKGFRATAKRFFKGDLDALVAHYRVSDDPVMRNDAQSVSSLVSRAQLLEREWRAMQGPWYLRAWHVVLGADPELRKETLAAYNYQVLLAPGAIAWGLGAGLLLAWLVESQFVLLGWAISGGRSRKVQERHWR</sequence>
<dbReference type="InterPro" id="IPR022584">
    <property type="entry name" value="DUF2937"/>
</dbReference>
<name>A0ABS5XHR0_9GAMM</name>
<dbReference type="InterPro" id="IPR016917">
    <property type="entry name" value="UCP029393"/>
</dbReference>
<dbReference type="Pfam" id="PF11157">
    <property type="entry name" value="DUF2937"/>
    <property type="match status" value="1"/>
</dbReference>